<comment type="caution">
    <text evidence="3">The sequence shown here is derived from an EMBL/GenBank/DDBJ whole genome shotgun (WGS) entry which is preliminary data.</text>
</comment>
<dbReference type="RefSeq" id="XP_041191487.1">
    <property type="nucleotide sequence ID" value="XM_041329567.1"/>
</dbReference>
<feature type="domain" description="Yeast cell wall synthesis Kre9/Knh1-like N-terminal" evidence="2">
    <location>
        <begin position="14"/>
        <end position="96"/>
    </location>
</feature>
<organism evidence="3 4">
    <name type="scientific">Suillus subaureus</name>
    <dbReference type="NCBI Taxonomy" id="48587"/>
    <lineage>
        <taxon>Eukaryota</taxon>
        <taxon>Fungi</taxon>
        <taxon>Dikarya</taxon>
        <taxon>Basidiomycota</taxon>
        <taxon>Agaricomycotina</taxon>
        <taxon>Agaricomycetes</taxon>
        <taxon>Agaricomycetidae</taxon>
        <taxon>Boletales</taxon>
        <taxon>Suillineae</taxon>
        <taxon>Suillaceae</taxon>
        <taxon>Suillus</taxon>
    </lineage>
</organism>
<evidence type="ECO:0000313" key="4">
    <source>
        <dbReference type="Proteomes" id="UP000807769"/>
    </source>
</evidence>
<protein>
    <recommendedName>
        <fullName evidence="2">Yeast cell wall synthesis Kre9/Knh1-like N-terminal domain-containing protein</fullName>
    </recommendedName>
</protein>
<dbReference type="Proteomes" id="UP000807769">
    <property type="component" value="Unassembled WGS sequence"/>
</dbReference>
<dbReference type="InterPro" id="IPR018466">
    <property type="entry name" value="Kre9/Knh1-like_N"/>
</dbReference>
<dbReference type="GeneID" id="64623584"/>
<proteinExistence type="predicted"/>
<sequence length="98" mass="10163">IPLVSALTLNTPTSASVGDLFNVSWDATTSDASSFNIYMVNTIFHNTFAIANNVQTSAGGVTIVLPQAPLGDGYTLEATDISNINTVYATSGDFSVTA</sequence>
<dbReference type="AlphaFoldDB" id="A0A9P7E7W8"/>
<evidence type="ECO:0000256" key="1">
    <source>
        <dbReference type="ARBA" id="ARBA00022729"/>
    </source>
</evidence>
<keyword evidence="4" id="KW-1185">Reference proteome</keyword>
<keyword evidence="1" id="KW-0732">Signal</keyword>
<evidence type="ECO:0000313" key="3">
    <source>
        <dbReference type="EMBL" id="KAG1813851.1"/>
    </source>
</evidence>
<feature type="non-terminal residue" evidence="3">
    <location>
        <position position="1"/>
    </location>
</feature>
<gene>
    <name evidence="3" type="ORF">BJ212DRAFT_1238963</name>
</gene>
<dbReference type="EMBL" id="JABBWG010000022">
    <property type="protein sequence ID" value="KAG1813851.1"/>
    <property type="molecule type" value="Genomic_DNA"/>
</dbReference>
<evidence type="ECO:0000259" key="2">
    <source>
        <dbReference type="Pfam" id="PF10342"/>
    </source>
</evidence>
<dbReference type="Pfam" id="PF10342">
    <property type="entry name" value="Kre9_KNH"/>
    <property type="match status" value="1"/>
</dbReference>
<reference evidence="3" key="1">
    <citation type="journal article" date="2020" name="New Phytol.">
        <title>Comparative genomics reveals dynamic genome evolution in host specialist ectomycorrhizal fungi.</title>
        <authorList>
            <person name="Lofgren L.A."/>
            <person name="Nguyen N.H."/>
            <person name="Vilgalys R."/>
            <person name="Ruytinx J."/>
            <person name="Liao H.L."/>
            <person name="Branco S."/>
            <person name="Kuo A."/>
            <person name="LaButti K."/>
            <person name="Lipzen A."/>
            <person name="Andreopoulos W."/>
            <person name="Pangilinan J."/>
            <person name="Riley R."/>
            <person name="Hundley H."/>
            <person name="Na H."/>
            <person name="Barry K."/>
            <person name="Grigoriev I.V."/>
            <person name="Stajich J.E."/>
            <person name="Kennedy P.G."/>
        </authorList>
    </citation>
    <scope>NUCLEOTIDE SEQUENCE</scope>
    <source>
        <strain evidence="3">MN1</strain>
    </source>
</reference>
<name>A0A9P7E7W8_9AGAM</name>
<feature type="non-terminal residue" evidence="3">
    <location>
        <position position="98"/>
    </location>
</feature>
<accession>A0A9P7E7W8</accession>
<dbReference type="OrthoDB" id="5420143at2759"/>